<dbReference type="EMBL" id="JACICC010000002">
    <property type="protein sequence ID" value="MBB3809004.1"/>
    <property type="molecule type" value="Genomic_DNA"/>
</dbReference>
<feature type="transmembrane region" description="Helical" evidence="8">
    <location>
        <begin position="153"/>
        <end position="170"/>
    </location>
</feature>
<dbReference type="InterPro" id="IPR000515">
    <property type="entry name" value="MetI-like"/>
</dbReference>
<evidence type="ECO:0000256" key="1">
    <source>
        <dbReference type="ARBA" id="ARBA00004429"/>
    </source>
</evidence>
<dbReference type="NCBIfam" id="TIGR01726">
    <property type="entry name" value="HEQRo_perm_3TM"/>
    <property type="match status" value="1"/>
</dbReference>
<feature type="transmembrane region" description="Helical" evidence="8">
    <location>
        <begin position="114"/>
        <end position="132"/>
    </location>
</feature>
<feature type="transmembrane region" description="Helical" evidence="8">
    <location>
        <begin position="15"/>
        <end position="46"/>
    </location>
</feature>
<evidence type="ECO:0000256" key="3">
    <source>
        <dbReference type="ARBA" id="ARBA00022448"/>
    </source>
</evidence>
<dbReference type="PANTHER" id="PTHR30614:SF47">
    <property type="entry name" value="ABC TRANSPORTER PERMEASE"/>
    <property type="match status" value="1"/>
</dbReference>
<keyword evidence="6 8" id="KW-1133">Transmembrane helix</keyword>
<proteinExistence type="inferred from homology"/>
<evidence type="ECO:0000256" key="2">
    <source>
        <dbReference type="ARBA" id="ARBA00010072"/>
    </source>
</evidence>
<dbReference type="Gene3D" id="1.10.3720.10">
    <property type="entry name" value="MetI-like"/>
    <property type="match status" value="1"/>
</dbReference>
<evidence type="ECO:0000256" key="7">
    <source>
        <dbReference type="ARBA" id="ARBA00023136"/>
    </source>
</evidence>
<dbReference type="InterPro" id="IPR035906">
    <property type="entry name" value="MetI-like_sf"/>
</dbReference>
<feature type="transmembrane region" description="Helical" evidence="8">
    <location>
        <begin position="58"/>
        <end position="78"/>
    </location>
</feature>
<accession>A0A7W5Z398</accession>
<dbReference type="GO" id="GO:0006865">
    <property type="term" value="P:amino acid transport"/>
    <property type="evidence" value="ECO:0007669"/>
    <property type="project" value="TreeGrafter"/>
</dbReference>
<evidence type="ECO:0000256" key="8">
    <source>
        <dbReference type="RuleBase" id="RU363032"/>
    </source>
</evidence>
<feature type="domain" description="ABC transmembrane type-1" evidence="9">
    <location>
        <begin position="20"/>
        <end position="232"/>
    </location>
</feature>
<evidence type="ECO:0000256" key="6">
    <source>
        <dbReference type="ARBA" id="ARBA00022989"/>
    </source>
</evidence>
<evidence type="ECO:0000313" key="11">
    <source>
        <dbReference type="Proteomes" id="UP000537592"/>
    </source>
</evidence>
<protein>
    <submittedName>
        <fullName evidence="10">Polar amino acid transport system permease protein</fullName>
    </submittedName>
</protein>
<keyword evidence="5 8" id="KW-0812">Transmembrane</keyword>
<dbReference type="PROSITE" id="PS50928">
    <property type="entry name" value="ABC_TM1"/>
    <property type="match status" value="1"/>
</dbReference>
<comment type="subcellular location">
    <subcellularLocation>
        <location evidence="1">Cell inner membrane</location>
        <topology evidence="1">Multi-pass membrane protein</topology>
    </subcellularLocation>
    <subcellularLocation>
        <location evidence="8">Cell membrane</location>
        <topology evidence="8">Multi-pass membrane protein</topology>
    </subcellularLocation>
</comment>
<evidence type="ECO:0000256" key="5">
    <source>
        <dbReference type="ARBA" id="ARBA00022692"/>
    </source>
</evidence>
<dbReference type="SUPFAM" id="SSF161098">
    <property type="entry name" value="MetI-like"/>
    <property type="match status" value="1"/>
</dbReference>
<keyword evidence="3 8" id="KW-0813">Transport</keyword>
<organism evidence="10 11">
    <name type="scientific">Pseudochelatococcus contaminans</name>
    <dbReference type="NCBI Taxonomy" id="1538103"/>
    <lineage>
        <taxon>Bacteria</taxon>
        <taxon>Pseudomonadati</taxon>
        <taxon>Pseudomonadota</taxon>
        <taxon>Alphaproteobacteria</taxon>
        <taxon>Hyphomicrobiales</taxon>
        <taxon>Chelatococcaceae</taxon>
        <taxon>Pseudochelatococcus</taxon>
    </lineage>
</organism>
<keyword evidence="7 8" id="KW-0472">Membrane</keyword>
<dbReference type="Pfam" id="PF00528">
    <property type="entry name" value="BPD_transp_1"/>
    <property type="match status" value="1"/>
</dbReference>
<feature type="transmembrane region" description="Helical" evidence="8">
    <location>
        <begin position="216"/>
        <end position="238"/>
    </location>
</feature>
<dbReference type="GO" id="GO:0022857">
    <property type="term" value="F:transmembrane transporter activity"/>
    <property type="evidence" value="ECO:0007669"/>
    <property type="project" value="InterPro"/>
</dbReference>
<keyword evidence="11" id="KW-1185">Reference proteome</keyword>
<dbReference type="InterPro" id="IPR010065">
    <property type="entry name" value="AA_ABC_transptr_permease_3TM"/>
</dbReference>
<sequence>MDLSIFGLASIYVEWLLWGFGVTLLLSAATCVAATLGGLVICAARISPLRVFSIPARIYLAIFRNTPLLVQIFFWYFAGSAIFPTPLLDWFNNPHTVTIAPAGTTWLSFKLPSFEFWAGFVSLTFYTTAFIAEEFRSGLRAVDAGQREGGLSLGLSPALVFILIIVPQATRHAFAPLLGQYMNAIKNSSLTMAIGVAELSYASRQVETETFQTFEAFGIATILYIFAVAVVEAIGELVQRRRDRKYGRGAVT</sequence>
<dbReference type="Proteomes" id="UP000537592">
    <property type="component" value="Unassembled WGS sequence"/>
</dbReference>
<evidence type="ECO:0000259" key="9">
    <source>
        <dbReference type="PROSITE" id="PS50928"/>
    </source>
</evidence>
<comment type="caution">
    <text evidence="10">The sequence shown here is derived from an EMBL/GenBank/DDBJ whole genome shotgun (WGS) entry which is preliminary data.</text>
</comment>
<comment type="similarity">
    <text evidence="2">Belongs to the binding-protein-dependent transport system permease family. HisMQ subfamily.</text>
</comment>
<gene>
    <name evidence="10" type="ORF">FHS81_001074</name>
</gene>
<name>A0A7W5Z398_9HYPH</name>
<dbReference type="PANTHER" id="PTHR30614">
    <property type="entry name" value="MEMBRANE COMPONENT OF AMINO ACID ABC TRANSPORTER"/>
    <property type="match status" value="1"/>
</dbReference>
<dbReference type="AlphaFoldDB" id="A0A7W5Z398"/>
<evidence type="ECO:0000256" key="4">
    <source>
        <dbReference type="ARBA" id="ARBA00022475"/>
    </source>
</evidence>
<dbReference type="CDD" id="cd06261">
    <property type="entry name" value="TM_PBP2"/>
    <property type="match status" value="1"/>
</dbReference>
<evidence type="ECO:0000313" key="10">
    <source>
        <dbReference type="EMBL" id="MBB3809004.1"/>
    </source>
</evidence>
<dbReference type="GO" id="GO:0043190">
    <property type="term" value="C:ATP-binding cassette (ABC) transporter complex"/>
    <property type="evidence" value="ECO:0007669"/>
    <property type="project" value="InterPro"/>
</dbReference>
<keyword evidence="4" id="KW-1003">Cell membrane</keyword>
<dbReference type="InterPro" id="IPR043429">
    <property type="entry name" value="ArtM/GltK/GlnP/TcyL/YhdX-like"/>
</dbReference>
<reference evidence="10 11" key="1">
    <citation type="submission" date="2020-08" db="EMBL/GenBank/DDBJ databases">
        <title>Genomic Encyclopedia of Type Strains, Phase IV (KMG-IV): sequencing the most valuable type-strain genomes for metagenomic binning, comparative biology and taxonomic classification.</title>
        <authorList>
            <person name="Goeker M."/>
        </authorList>
    </citation>
    <scope>NUCLEOTIDE SEQUENCE [LARGE SCALE GENOMIC DNA]</scope>
    <source>
        <strain evidence="10 11">DSM 28760</strain>
    </source>
</reference>
<dbReference type="RefSeq" id="WP_183751010.1">
    <property type="nucleotide sequence ID" value="NZ_JACICC010000002.1"/>
</dbReference>